<protein>
    <submittedName>
        <fullName evidence="3">Uncharacterized protein</fullName>
    </submittedName>
</protein>
<reference evidence="3" key="1">
    <citation type="submission" date="2023-07" db="EMBL/GenBank/DDBJ databases">
        <authorList>
            <person name="Stuckert A."/>
        </authorList>
    </citation>
    <scope>NUCLEOTIDE SEQUENCE</scope>
</reference>
<sequence>MEQQKQKLQKVFLIVIYQLVDEVLTGGVVSFLHSIGAMKNYNKYILNRIPDMYAEEQIIWCLNQVADLLMSEFRPQELTPSELQAKALDVLKNKVQGFVTNFWVKFGLNENNLKASHQALQDRLANKETLYNLHQDNQKAQSCPEEKRGWKPKLQKKGETKVAELARLLRANSANGKKVTQSS</sequence>
<evidence type="ECO:0000313" key="4">
    <source>
        <dbReference type="Proteomes" id="UP001176940"/>
    </source>
</evidence>
<gene>
    <name evidence="3" type="ORF">RIMI_LOCUS15114904</name>
</gene>
<keyword evidence="2" id="KW-0812">Transmembrane</keyword>
<dbReference type="Proteomes" id="UP001176940">
    <property type="component" value="Unassembled WGS sequence"/>
</dbReference>
<feature type="region of interest" description="Disordered" evidence="1">
    <location>
        <begin position="136"/>
        <end position="158"/>
    </location>
</feature>
<evidence type="ECO:0000256" key="1">
    <source>
        <dbReference type="SAM" id="MobiDB-lite"/>
    </source>
</evidence>
<evidence type="ECO:0000313" key="3">
    <source>
        <dbReference type="EMBL" id="CAJ0955396.1"/>
    </source>
</evidence>
<keyword evidence="2" id="KW-0472">Membrane</keyword>
<name>A0ABN9M243_9NEOB</name>
<dbReference type="EMBL" id="CAUEEQ010040085">
    <property type="protein sequence ID" value="CAJ0955396.1"/>
    <property type="molecule type" value="Genomic_DNA"/>
</dbReference>
<accession>A0ABN9M243</accession>
<proteinExistence type="predicted"/>
<feature type="transmembrane region" description="Helical" evidence="2">
    <location>
        <begin position="12"/>
        <end position="32"/>
    </location>
</feature>
<keyword evidence="2" id="KW-1133">Transmembrane helix</keyword>
<organism evidence="3 4">
    <name type="scientific">Ranitomeya imitator</name>
    <name type="common">mimic poison frog</name>
    <dbReference type="NCBI Taxonomy" id="111125"/>
    <lineage>
        <taxon>Eukaryota</taxon>
        <taxon>Metazoa</taxon>
        <taxon>Chordata</taxon>
        <taxon>Craniata</taxon>
        <taxon>Vertebrata</taxon>
        <taxon>Euteleostomi</taxon>
        <taxon>Amphibia</taxon>
        <taxon>Batrachia</taxon>
        <taxon>Anura</taxon>
        <taxon>Neobatrachia</taxon>
        <taxon>Hyloidea</taxon>
        <taxon>Dendrobatidae</taxon>
        <taxon>Dendrobatinae</taxon>
        <taxon>Ranitomeya</taxon>
    </lineage>
</organism>
<evidence type="ECO:0000256" key="2">
    <source>
        <dbReference type="SAM" id="Phobius"/>
    </source>
</evidence>
<comment type="caution">
    <text evidence="3">The sequence shown here is derived from an EMBL/GenBank/DDBJ whole genome shotgun (WGS) entry which is preliminary data.</text>
</comment>
<keyword evidence="4" id="KW-1185">Reference proteome</keyword>